<keyword evidence="5 8" id="KW-0812">Transmembrane</keyword>
<dbReference type="GO" id="GO:0004582">
    <property type="term" value="F:dolichyl-phosphate beta-D-mannosyltransferase activity"/>
    <property type="evidence" value="ECO:0007669"/>
    <property type="project" value="InterPro"/>
</dbReference>
<keyword evidence="4 11" id="KW-0808">Transferase</keyword>
<organism evidence="11 12">
    <name type="scientific">Candidatus Roizmanbacteria bacterium CG09_land_8_20_14_0_10_41_9</name>
    <dbReference type="NCBI Taxonomy" id="1974850"/>
    <lineage>
        <taxon>Bacteria</taxon>
        <taxon>Candidatus Roizmaniibacteriota</taxon>
    </lineage>
</organism>
<dbReference type="AlphaFoldDB" id="A0A2H0WTG1"/>
<dbReference type="GO" id="GO:0016020">
    <property type="term" value="C:membrane"/>
    <property type="evidence" value="ECO:0007669"/>
    <property type="project" value="UniProtKB-SubCell"/>
</dbReference>
<dbReference type="CDD" id="cd06442">
    <property type="entry name" value="DPM1_like"/>
    <property type="match status" value="1"/>
</dbReference>
<dbReference type="Gene3D" id="3.90.550.10">
    <property type="entry name" value="Spore Coat Polysaccharide Biosynthesis Protein SpsA, Chain A"/>
    <property type="match status" value="1"/>
</dbReference>
<feature type="domain" description="GtrA/DPMS transmembrane" evidence="10">
    <location>
        <begin position="244"/>
        <end position="366"/>
    </location>
</feature>
<evidence type="ECO:0000256" key="1">
    <source>
        <dbReference type="ARBA" id="ARBA00004141"/>
    </source>
</evidence>
<keyword evidence="6 8" id="KW-1133">Transmembrane helix</keyword>
<keyword evidence="3" id="KW-0328">Glycosyltransferase</keyword>
<comment type="subcellular location">
    <subcellularLocation>
        <location evidence="1">Membrane</location>
        <topology evidence="1">Multi-pass membrane protein</topology>
    </subcellularLocation>
</comment>
<comment type="similarity">
    <text evidence="2">Belongs to the glycosyltransferase 2 family.</text>
</comment>
<dbReference type="GO" id="GO:0009247">
    <property type="term" value="P:glycolipid biosynthetic process"/>
    <property type="evidence" value="ECO:0007669"/>
    <property type="project" value="TreeGrafter"/>
</dbReference>
<evidence type="ECO:0000259" key="10">
    <source>
        <dbReference type="Pfam" id="PF04138"/>
    </source>
</evidence>
<dbReference type="InterPro" id="IPR029044">
    <property type="entry name" value="Nucleotide-diphossugar_trans"/>
</dbReference>
<gene>
    <name evidence="11" type="ORF">COT62_00970</name>
</gene>
<dbReference type="EMBL" id="PEZG01000021">
    <property type="protein sequence ID" value="PIS15943.1"/>
    <property type="molecule type" value="Genomic_DNA"/>
</dbReference>
<evidence type="ECO:0000256" key="5">
    <source>
        <dbReference type="ARBA" id="ARBA00022692"/>
    </source>
</evidence>
<keyword evidence="7 8" id="KW-0472">Membrane</keyword>
<dbReference type="Proteomes" id="UP000231198">
    <property type="component" value="Unassembled WGS sequence"/>
</dbReference>
<dbReference type="GO" id="GO:0000271">
    <property type="term" value="P:polysaccharide biosynthetic process"/>
    <property type="evidence" value="ECO:0007669"/>
    <property type="project" value="InterPro"/>
</dbReference>
<protein>
    <submittedName>
        <fullName evidence="11">Glycosyltransferase family 2 protein</fullName>
    </submittedName>
</protein>
<dbReference type="Pfam" id="PF04138">
    <property type="entry name" value="GtrA_DPMS_TM"/>
    <property type="match status" value="1"/>
</dbReference>
<comment type="caution">
    <text evidence="11">The sequence shown here is derived from an EMBL/GenBank/DDBJ whole genome shotgun (WGS) entry which is preliminary data.</text>
</comment>
<evidence type="ECO:0000256" key="3">
    <source>
        <dbReference type="ARBA" id="ARBA00022676"/>
    </source>
</evidence>
<feature type="transmembrane region" description="Helical" evidence="8">
    <location>
        <begin position="314"/>
        <end position="336"/>
    </location>
</feature>
<evidence type="ECO:0000256" key="8">
    <source>
        <dbReference type="SAM" id="Phobius"/>
    </source>
</evidence>
<dbReference type="InterPro" id="IPR001173">
    <property type="entry name" value="Glyco_trans_2-like"/>
</dbReference>
<evidence type="ECO:0000313" key="11">
    <source>
        <dbReference type="EMBL" id="PIS15943.1"/>
    </source>
</evidence>
<dbReference type="Pfam" id="PF00535">
    <property type="entry name" value="Glycos_transf_2"/>
    <property type="match status" value="1"/>
</dbReference>
<evidence type="ECO:0000256" key="2">
    <source>
        <dbReference type="ARBA" id="ARBA00006739"/>
    </source>
</evidence>
<feature type="transmembrane region" description="Helical" evidence="8">
    <location>
        <begin position="232"/>
        <end position="259"/>
    </location>
</feature>
<dbReference type="PANTHER" id="PTHR43398:SF1">
    <property type="entry name" value="DOLICHOL-PHOSPHATE MANNOSYLTRANSFERASE SUBUNIT 1"/>
    <property type="match status" value="1"/>
</dbReference>
<dbReference type="InterPro" id="IPR039528">
    <property type="entry name" value="DPM1-like"/>
</dbReference>
<sequence length="369" mass="42670">MRNAIILLPTYNEAGSIEKLITILSHIREEVSSNWNLEVLVIDSTSPDGTAEIVKKLQKKYGFLHLLMTKKEGLGKAYFQGFTYTMQHLHPYVMFEMDADLSHDPREIPQFLKKIAQGADFVIGSRYIKNGSIPEDWGLHRKIFSIVGNLIVRLGFMKLKITEWTNGYRAIKTWVIQSSLNTVKHYSGYVFQIAIIDQALKNKAQIEEIPIQFTDRKHGVSKISFSQYIVQILLYIFLNSSFIKFVIVGGVGFIIDFSISFFLIEKAFAEVWLATLASTETAIICNFLSNNFWSFSYKKLESTKKTYILSFFKFNLISSGSIIIQTLGIQLLVVMFGKPMWYLYKVFIILFIIIPYSYFFYNKVVWKDR</sequence>
<dbReference type="SUPFAM" id="SSF53448">
    <property type="entry name" value="Nucleotide-diphospho-sugar transferases"/>
    <property type="match status" value="1"/>
</dbReference>
<evidence type="ECO:0000256" key="7">
    <source>
        <dbReference type="ARBA" id="ARBA00023136"/>
    </source>
</evidence>
<evidence type="ECO:0000259" key="9">
    <source>
        <dbReference type="Pfam" id="PF00535"/>
    </source>
</evidence>
<evidence type="ECO:0000313" key="12">
    <source>
        <dbReference type="Proteomes" id="UP000231198"/>
    </source>
</evidence>
<dbReference type="InterPro" id="IPR007267">
    <property type="entry name" value="GtrA_DPMS_TM"/>
</dbReference>
<feature type="domain" description="Glycosyltransferase 2-like" evidence="9">
    <location>
        <begin position="6"/>
        <end position="142"/>
    </location>
</feature>
<feature type="transmembrane region" description="Helical" evidence="8">
    <location>
        <begin position="342"/>
        <end position="361"/>
    </location>
</feature>
<accession>A0A2H0WTG1</accession>
<reference evidence="12" key="1">
    <citation type="submission" date="2017-09" db="EMBL/GenBank/DDBJ databases">
        <title>Depth-based differentiation of microbial function through sediment-hosted aquifers and enrichment of novel symbionts in the deep terrestrial subsurface.</title>
        <authorList>
            <person name="Probst A.J."/>
            <person name="Ladd B."/>
            <person name="Jarett J.K."/>
            <person name="Geller-Mcgrath D.E."/>
            <person name="Sieber C.M.K."/>
            <person name="Emerson J.B."/>
            <person name="Anantharaman K."/>
            <person name="Thomas B.C."/>
            <person name="Malmstrom R."/>
            <person name="Stieglmeier M."/>
            <person name="Klingl A."/>
            <person name="Woyke T."/>
            <person name="Ryan C.M."/>
            <person name="Banfield J.F."/>
        </authorList>
    </citation>
    <scope>NUCLEOTIDE SEQUENCE [LARGE SCALE GENOMIC DNA]</scope>
</reference>
<proteinExistence type="inferred from homology"/>
<feature type="transmembrane region" description="Helical" evidence="8">
    <location>
        <begin position="271"/>
        <end position="293"/>
    </location>
</feature>
<dbReference type="PANTHER" id="PTHR43398">
    <property type="entry name" value="DOLICHOL-PHOSPHATE MANNOSYLTRANSFERASE SUBUNIT 1"/>
    <property type="match status" value="1"/>
</dbReference>
<evidence type="ECO:0000256" key="4">
    <source>
        <dbReference type="ARBA" id="ARBA00022679"/>
    </source>
</evidence>
<evidence type="ECO:0000256" key="6">
    <source>
        <dbReference type="ARBA" id="ARBA00022989"/>
    </source>
</evidence>
<dbReference type="FunFam" id="3.90.550.10:FF:000122">
    <property type="entry name" value="Dolichol-phosphate mannosyltransferase subunit 1"/>
    <property type="match status" value="1"/>
</dbReference>
<name>A0A2H0WTG1_9BACT</name>